<accession>K0TKQ0</accession>
<proteinExistence type="predicted"/>
<keyword evidence="3" id="KW-1185">Reference proteome</keyword>
<reference evidence="2 3" key="1">
    <citation type="journal article" date="2012" name="Genome Biol.">
        <title>Genome and low-iron response of an oceanic diatom adapted to chronic iron limitation.</title>
        <authorList>
            <person name="Lommer M."/>
            <person name="Specht M."/>
            <person name="Roy A.S."/>
            <person name="Kraemer L."/>
            <person name="Andreson R."/>
            <person name="Gutowska M.A."/>
            <person name="Wolf J."/>
            <person name="Bergner S.V."/>
            <person name="Schilhabel M.B."/>
            <person name="Klostermeier U.C."/>
            <person name="Beiko R.G."/>
            <person name="Rosenstiel P."/>
            <person name="Hippler M."/>
            <person name="Laroche J."/>
        </authorList>
    </citation>
    <scope>NUCLEOTIDE SEQUENCE [LARGE SCALE GENOMIC DNA]</scope>
    <source>
        <strain evidence="2 3">CCMP1005</strain>
    </source>
</reference>
<sequence length="118" mass="13276">MTSRPTMTRTDDLPPLGDTTRASLEFRTVGREAEGAYEGISTAAWLDVPSRANQLMIEWPPDLDRICAPSGRRRSVNHRGGPVDDIGQRLGFFAIFEDSGGWIDSQKIFIITNYYREL</sequence>
<name>K0TKQ0_THAOC</name>
<feature type="region of interest" description="Disordered" evidence="1">
    <location>
        <begin position="1"/>
        <end position="21"/>
    </location>
</feature>
<gene>
    <name evidence="2" type="ORF">THAOC_07301</name>
</gene>
<organism evidence="2 3">
    <name type="scientific">Thalassiosira oceanica</name>
    <name type="common">Marine diatom</name>
    <dbReference type="NCBI Taxonomy" id="159749"/>
    <lineage>
        <taxon>Eukaryota</taxon>
        <taxon>Sar</taxon>
        <taxon>Stramenopiles</taxon>
        <taxon>Ochrophyta</taxon>
        <taxon>Bacillariophyta</taxon>
        <taxon>Coscinodiscophyceae</taxon>
        <taxon>Thalassiosirophycidae</taxon>
        <taxon>Thalassiosirales</taxon>
        <taxon>Thalassiosiraceae</taxon>
        <taxon>Thalassiosira</taxon>
    </lineage>
</organism>
<dbReference type="AlphaFoldDB" id="K0TKQ0"/>
<evidence type="ECO:0000313" key="3">
    <source>
        <dbReference type="Proteomes" id="UP000266841"/>
    </source>
</evidence>
<dbReference type="Proteomes" id="UP000266841">
    <property type="component" value="Unassembled WGS sequence"/>
</dbReference>
<comment type="caution">
    <text evidence="2">The sequence shown here is derived from an EMBL/GenBank/DDBJ whole genome shotgun (WGS) entry which is preliminary data.</text>
</comment>
<evidence type="ECO:0000256" key="1">
    <source>
        <dbReference type="SAM" id="MobiDB-lite"/>
    </source>
</evidence>
<dbReference type="EMBL" id="AGNL01007438">
    <property type="protein sequence ID" value="EJK71277.1"/>
    <property type="molecule type" value="Genomic_DNA"/>
</dbReference>
<protein>
    <submittedName>
        <fullName evidence="2">Uncharacterized protein</fullName>
    </submittedName>
</protein>
<evidence type="ECO:0000313" key="2">
    <source>
        <dbReference type="EMBL" id="EJK71277.1"/>
    </source>
</evidence>